<proteinExistence type="predicted"/>
<dbReference type="InterPro" id="IPR011333">
    <property type="entry name" value="SKP1/BTB/POZ_sf"/>
</dbReference>
<evidence type="ECO:0008006" key="4">
    <source>
        <dbReference type="Google" id="ProtNLM"/>
    </source>
</evidence>
<feature type="compositionally biased region" description="Polar residues" evidence="1">
    <location>
        <begin position="73"/>
        <end position="91"/>
    </location>
</feature>
<protein>
    <recommendedName>
        <fullName evidence="4">BTB domain-containing protein</fullName>
    </recommendedName>
</protein>
<keyword evidence="3" id="KW-1185">Reference proteome</keyword>
<dbReference type="Gene3D" id="3.30.710.10">
    <property type="entry name" value="Potassium Channel Kv1.1, Chain A"/>
    <property type="match status" value="1"/>
</dbReference>
<gene>
    <name evidence="2" type="ORF">VKT23_003430</name>
</gene>
<evidence type="ECO:0000313" key="2">
    <source>
        <dbReference type="EMBL" id="KAK7468935.1"/>
    </source>
</evidence>
<dbReference type="SUPFAM" id="SSF54695">
    <property type="entry name" value="POZ domain"/>
    <property type="match status" value="1"/>
</dbReference>
<evidence type="ECO:0000313" key="3">
    <source>
        <dbReference type="Proteomes" id="UP001498398"/>
    </source>
</evidence>
<reference evidence="2 3" key="1">
    <citation type="submission" date="2024-01" db="EMBL/GenBank/DDBJ databases">
        <title>A draft genome for the cacao thread blight pathogen Marasmiellus scandens.</title>
        <authorList>
            <person name="Baruah I.K."/>
            <person name="Leung J."/>
            <person name="Bukari Y."/>
            <person name="Amoako-Attah I."/>
            <person name="Meinhardt L.W."/>
            <person name="Bailey B.A."/>
            <person name="Cohen S.P."/>
        </authorList>
    </citation>
    <scope>NUCLEOTIDE SEQUENCE [LARGE SCALE GENOMIC DNA]</scope>
    <source>
        <strain evidence="2 3">GH-19</strain>
    </source>
</reference>
<dbReference type="EMBL" id="JBANRG010000003">
    <property type="protein sequence ID" value="KAK7468935.1"/>
    <property type="molecule type" value="Genomic_DNA"/>
</dbReference>
<feature type="region of interest" description="Disordered" evidence="1">
    <location>
        <begin position="225"/>
        <end position="244"/>
    </location>
</feature>
<feature type="compositionally biased region" description="Basic and acidic residues" evidence="1">
    <location>
        <begin position="47"/>
        <end position="58"/>
    </location>
</feature>
<organism evidence="2 3">
    <name type="scientific">Marasmiellus scandens</name>
    <dbReference type="NCBI Taxonomy" id="2682957"/>
    <lineage>
        <taxon>Eukaryota</taxon>
        <taxon>Fungi</taxon>
        <taxon>Dikarya</taxon>
        <taxon>Basidiomycota</taxon>
        <taxon>Agaricomycotina</taxon>
        <taxon>Agaricomycetes</taxon>
        <taxon>Agaricomycetidae</taxon>
        <taxon>Agaricales</taxon>
        <taxon>Marasmiineae</taxon>
        <taxon>Omphalotaceae</taxon>
        <taxon>Marasmiellus</taxon>
    </lineage>
</organism>
<dbReference type="Proteomes" id="UP001498398">
    <property type="component" value="Unassembled WGS sequence"/>
</dbReference>
<comment type="caution">
    <text evidence="2">The sequence shown here is derived from an EMBL/GenBank/DDBJ whole genome shotgun (WGS) entry which is preliminary data.</text>
</comment>
<name>A0ABR1K073_9AGAR</name>
<feature type="region of interest" description="Disordered" evidence="1">
    <location>
        <begin position="1"/>
        <end position="91"/>
    </location>
</feature>
<feature type="compositionally biased region" description="Low complexity" evidence="1">
    <location>
        <begin position="225"/>
        <end position="240"/>
    </location>
</feature>
<feature type="compositionally biased region" description="Polar residues" evidence="1">
    <location>
        <begin position="14"/>
        <end position="23"/>
    </location>
</feature>
<evidence type="ECO:0000256" key="1">
    <source>
        <dbReference type="SAM" id="MobiDB-lite"/>
    </source>
</evidence>
<accession>A0ABR1K073</accession>
<sequence length="462" mass="51819">MSPVLPASPIAETMTETILSRQPSVIPDVPELESEPEPELLRKRKRSDSDDLHREHHPQPSFSSPKTTEAVPSPSSQAGTLSDTSSSPTMSTITRDTEYYFEDGSCILLVQGTLFNVHRSMLSRDKSTFSTMFTLPQGGLEAEGRSDENPIVLSGDKASEFRHFLWALYALPPQLRIVNSPGADLTLLIDIARISNKYSFKSLETWALDAVQEYVNRKPSPLFFSSSSSPIDPSGSSGSSETLPMESTESLTRLIQLAQLCNHERLLTTMISLLRQLMTKSLQYAYLAMELADELDIRALRGSAYLEVMQKPVVVRKSTMKMKEGSIDSQGRLVITPTQRLRLLSGYWNLTKAWENLRTTPPTFTHASSCGATWHQHGCTQSWVEFWKEKTKGDAVLNLGLADVIGRLKQVQKDYERWGSATYMHHDCRLAARRCIVDLIKGVEEKLPDYFGDEHEQEGETN</sequence>